<dbReference type="Proteomes" id="UP001634393">
    <property type="component" value="Unassembled WGS sequence"/>
</dbReference>
<evidence type="ECO:0000256" key="8">
    <source>
        <dbReference type="SAM" id="MobiDB-lite"/>
    </source>
</evidence>
<dbReference type="InterPro" id="IPR036443">
    <property type="entry name" value="Znf_RanBP2_sf"/>
</dbReference>
<dbReference type="FunFam" id="4.10.1060.10:FF:000017">
    <property type="entry name" value="FUS RNA-binding protein"/>
    <property type="match status" value="1"/>
</dbReference>
<feature type="region of interest" description="Disordered" evidence="8">
    <location>
        <begin position="118"/>
        <end position="145"/>
    </location>
</feature>
<comment type="subcellular location">
    <subcellularLocation>
        <location evidence="1">Nucleus</location>
    </subcellularLocation>
</comment>
<keyword evidence="3 7" id="KW-0863">Zinc-finger</keyword>
<proteinExistence type="predicted"/>
<evidence type="ECO:0000256" key="6">
    <source>
        <dbReference type="ARBA" id="ARBA00023242"/>
    </source>
</evidence>
<comment type="caution">
    <text evidence="10">The sequence shown here is derived from an EMBL/GenBank/DDBJ whole genome shotgun (WGS) entry which is preliminary data.</text>
</comment>
<dbReference type="SMART" id="SM00547">
    <property type="entry name" value="ZnF_RBZ"/>
    <property type="match status" value="1"/>
</dbReference>
<dbReference type="GO" id="GO:0008270">
    <property type="term" value="F:zinc ion binding"/>
    <property type="evidence" value="ECO:0007669"/>
    <property type="project" value="UniProtKB-KW"/>
</dbReference>
<name>A0ABD3SL19_9LAMI</name>
<feature type="region of interest" description="Disordered" evidence="8">
    <location>
        <begin position="188"/>
        <end position="265"/>
    </location>
</feature>
<evidence type="ECO:0000256" key="1">
    <source>
        <dbReference type="ARBA" id="ARBA00004123"/>
    </source>
</evidence>
<dbReference type="PANTHER" id="PTHR23238">
    <property type="entry name" value="RNA BINDING PROTEIN"/>
    <property type="match status" value="1"/>
</dbReference>
<evidence type="ECO:0000313" key="11">
    <source>
        <dbReference type="Proteomes" id="UP001634393"/>
    </source>
</evidence>
<protein>
    <recommendedName>
        <fullName evidence="9">RanBP2-type domain-containing protein</fullName>
    </recommendedName>
</protein>
<dbReference type="GO" id="GO:0005634">
    <property type="term" value="C:nucleus"/>
    <property type="evidence" value="ECO:0007669"/>
    <property type="project" value="UniProtKB-SubCell"/>
</dbReference>
<reference evidence="10 11" key="1">
    <citation type="submission" date="2024-12" db="EMBL/GenBank/DDBJ databases">
        <title>The unique morphological basis and parallel evolutionary history of personate flowers in Penstemon.</title>
        <authorList>
            <person name="Depatie T.H."/>
            <person name="Wessinger C.A."/>
        </authorList>
    </citation>
    <scope>NUCLEOTIDE SEQUENCE [LARGE SCALE GENOMIC DNA]</scope>
    <source>
        <strain evidence="10">WTNN_2</strain>
        <tissue evidence="10">Leaf</tissue>
    </source>
</reference>
<gene>
    <name evidence="10" type="ORF">ACJIZ3_021191</name>
</gene>
<feature type="compositionally biased region" description="Basic and acidic residues" evidence="8">
    <location>
        <begin position="320"/>
        <end position="338"/>
    </location>
</feature>
<dbReference type="InterPro" id="IPR034870">
    <property type="entry name" value="TET_fam"/>
</dbReference>
<keyword evidence="2" id="KW-0479">Metal-binding</keyword>
<keyword evidence="6" id="KW-0539">Nucleus</keyword>
<dbReference type="SUPFAM" id="SSF90209">
    <property type="entry name" value="Ran binding protein zinc finger-like"/>
    <property type="match status" value="1"/>
</dbReference>
<evidence type="ECO:0000256" key="5">
    <source>
        <dbReference type="ARBA" id="ARBA00022884"/>
    </source>
</evidence>
<evidence type="ECO:0000256" key="4">
    <source>
        <dbReference type="ARBA" id="ARBA00022833"/>
    </source>
</evidence>
<feature type="compositionally biased region" description="Basic and acidic residues" evidence="8">
    <location>
        <begin position="237"/>
        <end position="261"/>
    </location>
</feature>
<accession>A0ABD3SL19</accession>
<dbReference type="PROSITE" id="PS01358">
    <property type="entry name" value="ZF_RANBP2_1"/>
    <property type="match status" value="1"/>
</dbReference>
<evidence type="ECO:0000256" key="2">
    <source>
        <dbReference type="ARBA" id="ARBA00022723"/>
    </source>
</evidence>
<feature type="region of interest" description="Disordered" evidence="8">
    <location>
        <begin position="310"/>
        <end position="338"/>
    </location>
</feature>
<feature type="domain" description="RanBP2-type" evidence="9">
    <location>
        <begin position="144"/>
        <end position="175"/>
    </location>
</feature>
<feature type="region of interest" description="Disordered" evidence="8">
    <location>
        <begin position="76"/>
        <end position="104"/>
    </location>
</feature>
<evidence type="ECO:0000259" key="9">
    <source>
        <dbReference type="PROSITE" id="PS50199"/>
    </source>
</evidence>
<sequence>MGSRVDTTPHDQLLGSFVVRPTVSYGEGAGSDYEPGEVRRDPSPYFQSVRYDDHGYRMRASSVSPVCHRDENHRFSQDFKHSGSPQKSHGFGRGREPANARHSDYSLPYGCGRFPSKGYGRPTHGSGPIRRESLPRNNPNVQPREGDWICPDPSCKNLNFARREHCYSCNKSRYGPVRISSRVYPDASFPPWRQRFPSPPLNHSPRRSRNGGGYGSPPRFLPRDVRAARPPPRHNSRFPDPHPLRGDIRDYSEDDSRDRDRYRYRHDRPNYRGRRIGRDNYFNDRREYGRRALSPPIELRPPRDWAPHIRGRSRSPVRGGDYHRDIYMNRGRDDREEF</sequence>
<evidence type="ECO:0000256" key="7">
    <source>
        <dbReference type="PROSITE-ProRule" id="PRU00322"/>
    </source>
</evidence>
<dbReference type="Gene3D" id="4.10.1060.10">
    <property type="entry name" value="Zinc finger, RanBP2-type"/>
    <property type="match status" value="1"/>
</dbReference>
<keyword evidence="5" id="KW-0694">RNA-binding</keyword>
<feature type="compositionally biased region" description="Basic and acidic residues" evidence="8">
    <location>
        <begin position="93"/>
        <end position="104"/>
    </location>
</feature>
<keyword evidence="4" id="KW-0862">Zinc</keyword>
<organism evidence="10 11">
    <name type="scientific">Penstemon smallii</name>
    <dbReference type="NCBI Taxonomy" id="265156"/>
    <lineage>
        <taxon>Eukaryota</taxon>
        <taxon>Viridiplantae</taxon>
        <taxon>Streptophyta</taxon>
        <taxon>Embryophyta</taxon>
        <taxon>Tracheophyta</taxon>
        <taxon>Spermatophyta</taxon>
        <taxon>Magnoliopsida</taxon>
        <taxon>eudicotyledons</taxon>
        <taxon>Gunneridae</taxon>
        <taxon>Pentapetalae</taxon>
        <taxon>asterids</taxon>
        <taxon>lamiids</taxon>
        <taxon>Lamiales</taxon>
        <taxon>Plantaginaceae</taxon>
        <taxon>Cheloneae</taxon>
        <taxon>Penstemon</taxon>
    </lineage>
</organism>
<dbReference type="GO" id="GO:0003723">
    <property type="term" value="F:RNA binding"/>
    <property type="evidence" value="ECO:0007669"/>
    <property type="project" value="UniProtKB-KW"/>
</dbReference>
<dbReference type="EMBL" id="JBJXBP010000006">
    <property type="protein sequence ID" value="KAL3825162.1"/>
    <property type="molecule type" value="Genomic_DNA"/>
</dbReference>
<dbReference type="PROSITE" id="PS50199">
    <property type="entry name" value="ZF_RANBP2_2"/>
    <property type="match status" value="1"/>
</dbReference>
<dbReference type="AlphaFoldDB" id="A0ABD3SL19"/>
<feature type="region of interest" description="Disordered" evidence="8">
    <location>
        <begin position="1"/>
        <end position="46"/>
    </location>
</feature>
<keyword evidence="11" id="KW-1185">Reference proteome</keyword>
<dbReference type="InterPro" id="IPR001876">
    <property type="entry name" value="Znf_RanBP2"/>
</dbReference>
<evidence type="ECO:0000313" key="10">
    <source>
        <dbReference type="EMBL" id="KAL3825162.1"/>
    </source>
</evidence>
<evidence type="ECO:0000256" key="3">
    <source>
        <dbReference type="ARBA" id="ARBA00022771"/>
    </source>
</evidence>